<reference evidence="2" key="1">
    <citation type="journal article" date="2019" name="Int. J. Syst. Evol. Microbiol.">
        <title>The Global Catalogue of Microorganisms (GCM) 10K type strain sequencing project: providing services to taxonomists for standard genome sequencing and annotation.</title>
        <authorList>
            <consortium name="The Broad Institute Genomics Platform"/>
            <consortium name="The Broad Institute Genome Sequencing Center for Infectious Disease"/>
            <person name="Wu L."/>
            <person name="Ma J."/>
        </authorList>
    </citation>
    <scope>NUCLEOTIDE SEQUENCE [LARGE SCALE GENOMIC DNA]</scope>
    <source>
        <strain evidence="2">CCUG 56752</strain>
    </source>
</reference>
<gene>
    <name evidence="1" type="ORF">ACFQ0R_07015</name>
</gene>
<name>A0ABW3GRU1_9FLAO</name>
<keyword evidence="2" id="KW-1185">Reference proteome</keyword>
<sequence length="672" mass="78804">MDKFKRHVFLSFSSILSWLVFALIFISTSVIFAQQKQVKKDSLEIIEGVSGLVEYEYNTSKGEDIYDGKFSFQSVSPSKLKSFDFKAIVYEGEFSSNQKSGNWSFSDKIMREENQKFVSGFRVGKFASGTENKISGKFQNGKAVGNWEAVKQDYVNSEVKDTLFFIESTFKNNRLVGSLKSTSKSIIVQGYFNADGYFHGDWEIKHQTDDKPVREIRTYEAGILKTYEFVIDNKTFDVSYSGFDTTVSRDDEHWKDYTLEEGYFDILNLVDLDVEQSVSSSIKVSVNNYHKKSNEFIKNSVLAFSHQSGFDIWNSIRGSSPLELGKFKVRKFDFTEEEKKKIQSIAENFANIQSVLKRFSENPKVKIGKPVYEKFNEAELIFNVYRNELTQLERMVHVITSDAFEFVDRKEIYGKIWPKLLFPVEVTYEFQSELITQPHEFPKVPERQNFDLEKANYLIKNINEDVVALYKEVDKIFKAMEIEKSLSRDEERLVEKKLKIENLFDLNSKKEGFNAYHERYSELVLKLTEDTFNAYGNLKINEKKNRIKGLLNCYDNLIEFYIFLKDLKSKDERLDDAYTRITFNPYMMVDMSERIKENIYKAFDESLKPYLFNRLSNNFSCETIESAMENINHVYQKMLELSKRDTKEEERELRRQKDPEAILSVLELKLKY</sequence>
<dbReference type="EMBL" id="JBHTIV010000007">
    <property type="protein sequence ID" value="MFD0932348.1"/>
    <property type="molecule type" value="Genomic_DNA"/>
</dbReference>
<evidence type="ECO:0008006" key="3">
    <source>
        <dbReference type="Google" id="ProtNLM"/>
    </source>
</evidence>
<protein>
    <recommendedName>
        <fullName evidence="3">MORN repeat variant</fullName>
    </recommendedName>
</protein>
<comment type="caution">
    <text evidence="1">The sequence shown here is derived from an EMBL/GenBank/DDBJ whole genome shotgun (WGS) entry which is preliminary data.</text>
</comment>
<evidence type="ECO:0000313" key="1">
    <source>
        <dbReference type="EMBL" id="MFD0932348.1"/>
    </source>
</evidence>
<proteinExistence type="predicted"/>
<evidence type="ECO:0000313" key="2">
    <source>
        <dbReference type="Proteomes" id="UP001597049"/>
    </source>
</evidence>
<accession>A0ABW3GRU1</accession>
<organism evidence="1 2">
    <name type="scientific">Psychroflexus salinarum</name>
    <dbReference type="NCBI Taxonomy" id="546024"/>
    <lineage>
        <taxon>Bacteria</taxon>
        <taxon>Pseudomonadati</taxon>
        <taxon>Bacteroidota</taxon>
        <taxon>Flavobacteriia</taxon>
        <taxon>Flavobacteriales</taxon>
        <taxon>Flavobacteriaceae</taxon>
        <taxon>Psychroflexus</taxon>
    </lineage>
</organism>
<dbReference type="Proteomes" id="UP001597049">
    <property type="component" value="Unassembled WGS sequence"/>
</dbReference>
<dbReference type="RefSeq" id="WP_379657674.1">
    <property type="nucleotide sequence ID" value="NZ_JBHTIV010000007.1"/>
</dbReference>